<comment type="caution">
    <text evidence="2">The sequence shown here is derived from an EMBL/GenBank/DDBJ whole genome shotgun (WGS) entry which is preliminary data.</text>
</comment>
<dbReference type="RefSeq" id="WP_226927468.1">
    <property type="nucleotide sequence ID" value="NZ_JABSNO010000011.1"/>
</dbReference>
<dbReference type="EC" id="4.2.1.55" evidence="2"/>
<dbReference type="AlphaFoldDB" id="A0A8J8GBK1"/>
<reference evidence="2" key="1">
    <citation type="submission" date="2020-05" db="EMBL/GenBank/DDBJ databases">
        <title>Genomic Encyclopedia of Type Strains, Phase IV (KMG-V): Genome sequencing to study the core and pangenomes of soil and plant-associated prokaryotes.</title>
        <authorList>
            <person name="Whitman W."/>
        </authorList>
    </citation>
    <scope>NUCLEOTIDE SEQUENCE</scope>
    <source>
        <strain evidence="2">16F</strain>
    </source>
</reference>
<name>A0A8J8GBK1_9FLAO</name>
<dbReference type="GO" id="GO:0006633">
    <property type="term" value="P:fatty acid biosynthetic process"/>
    <property type="evidence" value="ECO:0007669"/>
    <property type="project" value="TreeGrafter"/>
</dbReference>
<keyword evidence="3" id="KW-1185">Reference proteome</keyword>
<dbReference type="CDD" id="cd03449">
    <property type="entry name" value="R_hydratase"/>
    <property type="match status" value="1"/>
</dbReference>
<keyword evidence="2" id="KW-0456">Lyase</keyword>
<dbReference type="GO" id="GO:0019171">
    <property type="term" value="F:(3R)-hydroxyacyl-[acyl-carrier-protein] dehydratase activity"/>
    <property type="evidence" value="ECO:0007669"/>
    <property type="project" value="TreeGrafter"/>
</dbReference>
<dbReference type="SUPFAM" id="SSF54637">
    <property type="entry name" value="Thioesterase/thiol ester dehydrase-isomerase"/>
    <property type="match status" value="1"/>
</dbReference>
<dbReference type="InterPro" id="IPR050965">
    <property type="entry name" value="UPF0336/Enoyl-CoA_hydratase"/>
</dbReference>
<dbReference type="PANTHER" id="PTHR43437:SF3">
    <property type="entry name" value="HYDROXYACYL-THIOESTER DEHYDRATASE TYPE 2, MITOCHONDRIAL"/>
    <property type="match status" value="1"/>
</dbReference>
<dbReference type="InterPro" id="IPR029069">
    <property type="entry name" value="HotDog_dom_sf"/>
</dbReference>
<dbReference type="Proteomes" id="UP000610746">
    <property type="component" value="Unassembled WGS sequence"/>
</dbReference>
<dbReference type="EMBL" id="JABSNO010000011">
    <property type="protein sequence ID" value="NRS92677.1"/>
    <property type="molecule type" value="Genomic_DNA"/>
</dbReference>
<sequence length="134" mass="14977">MIDYLGKTAHFSKTVSESDVYLYAGITGDLNPVHCDEEYSKRTKFGARIAHGLLTASYICMPLGMYLPGPGTIQISQYLEFLRPVFIGDTINVNLEVTDLLEKGRLKIRTLLLNQNNEVVIDGYAIVLPPKEKL</sequence>
<organism evidence="2 3">
    <name type="scientific">Frigoriflavimonas asaccharolytica</name>
    <dbReference type="NCBI Taxonomy" id="2735899"/>
    <lineage>
        <taxon>Bacteria</taxon>
        <taxon>Pseudomonadati</taxon>
        <taxon>Bacteroidota</taxon>
        <taxon>Flavobacteriia</taxon>
        <taxon>Flavobacteriales</taxon>
        <taxon>Weeksellaceae</taxon>
        <taxon>Frigoriflavimonas</taxon>
    </lineage>
</organism>
<dbReference type="InterPro" id="IPR002539">
    <property type="entry name" value="MaoC-like_dom"/>
</dbReference>
<dbReference type="Gene3D" id="3.10.129.10">
    <property type="entry name" value="Hotdog Thioesterase"/>
    <property type="match status" value="1"/>
</dbReference>
<dbReference type="PANTHER" id="PTHR43437">
    <property type="entry name" value="HYDROXYACYL-THIOESTER DEHYDRATASE TYPE 2, MITOCHONDRIAL-RELATED"/>
    <property type="match status" value="1"/>
</dbReference>
<evidence type="ECO:0000259" key="1">
    <source>
        <dbReference type="Pfam" id="PF01575"/>
    </source>
</evidence>
<feature type="domain" description="MaoC-like" evidence="1">
    <location>
        <begin position="12"/>
        <end position="103"/>
    </location>
</feature>
<protein>
    <submittedName>
        <fullName evidence="2">3-hydroxybutyryl-CoA dehydratase</fullName>
        <ecNumber evidence="2">4.2.1.55</ecNumber>
    </submittedName>
</protein>
<gene>
    <name evidence="2" type="ORF">HNQ03_001755</name>
</gene>
<accession>A0A8J8GBK1</accession>
<proteinExistence type="predicted"/>
<evidence type="ECO:0000313" key="3">
    <source>
        <dbReference type="Proteomes" id="UP000610746"/>
    </source>
</evidence>
<dbReference type="Pfam" id="PF01575">
    <property type="entry name" value="MaoC_dehydratas"/>
    <property type="match status" value="1"/>
</dbReference>
<evidence type="ECO:0000313" key="2">
    <source>
        <dbReference type="EMBL" id="NRS92677.1"/>
    </source>
</evidence>